<dbReference type="Proteomes" id="UP000293719">
    <property type="component" value="Chromosome"/>
</dbReference>
<protein>
    <submittedName>
        <fullName evidence="2">Uncharacterized protein</fullName>
    </submittedName>
</protein>
<sequence length="109" mass="11074">MKRFVGLFSMLALLVVMAIPGSAFDGAAADTVHEAPITAADMADMMADCCASADGAMHHAAGACPMDCATGVPALQPTSLITDAGLVLLRDASLPEGLDTTRFRPPIAA</sequence>
<evidence type="ECO:0000256" key="1">
    <source>
        <dbReference type="SAM" id="SignalP"/>
    </source>
</evidence>
<evidence type="ECO:0000313" key="3">
    <source>
        <dbReference type="Proteomes" id="UP000293719"/>
    </source>
</evidence>
<dbReference type="KEGG" id="rpod:E0E05_09205"/>
<keyword evidence="1" id="KW-0732">Signal</keyword>
<feature type="chain" id="PRO_5020903244" evidence="1">
    <location>
        <begin position="19"/>
        <end position="109"/>
    </location>
</feature>
<organism evidence="2 3">
    <name type="scientific">Roseitalea porphyridii</name>
    <dbReference type="NCBI Taxonomy" id="1852022"/>
    <lineage>
        <taxon>Bacteria</taxon>
        <taxon>Pseudomonadati</taxon>
        <taxon>Pseudomonadota</taxon>
        <taxon>Alphaproteobacteria</taxon>
        <taxon>Hyphomicrobiales</taxon>
        <taxon>Ahrensiaceae</taxon>
        <taxon>Roseitalea</taxon>
    </lineage>
</organism>
<reference evidence="2 3" key="1">
    <citation type="journal article" date="2017" name="Int. J. Syst. Evol. Microbiol.">
        <title>Roseitalea porphyridii gen. nov., sp. nov., isolated from a red alga, and reclassification of Hoeflea suaedae Chung et al. 2013 as Pseudohoeflea suaedae gen. nov., comb. nov.</title>
        <authorList>
            <person name="Hyeon J.W."/>
            <person name="Jeong S.E."/>
            <person name="Baek K."/>
            <person name="Jeon C.O."/>
        </authorList>
    </citation>
    <scope>NUCLEOTIDE SEQUENCE [LARGE SCALE GENOMIC DNA]</scope>
    <source>
        <strain evidence="2 3">MA7-20</strain>
    </source>
</reference>
<dbReference type="GeneID" id="90767471"/>
<feature type="signal peptide" evidence="1">
    <location>
        <begin position="1"/>
        <end position="18"/>
    </location>
</feature>
<evidence type="ECO:0000313" key="2">
    <source>
        <dbReference type="EMBL" id="QBK30755.1"/>
    </source>
</evidence>
<dbReference type="RefSeq" id="WP_131616439.1">
    <property type="nucleotide sequence ID" value="NZ_CP036532.1"/>
</dbReference>
<gene>
    <name evidence="2" type="ORF">E0E05_09205</name>
</gene>
<proteinExistence type="predicted"/>
<name>A0A4P6V0X4_9HYPH</name>
<dbReference type="AlphaFoldDB" id="A0A4P6V0X4"/>
<accession>A0A4P6V0X4</accession>
<keyword evidence="3" id="KW-1185">Reference proteome</keyword>
<dbReference type="EMBL" id="CP036532">
    <property type="protein sequence ID" value="QBK30755.1"/>
    <property type="molecule type" value="Genomic_DNA"/>
</dbReference>